<evidence type="ECO:0000313" key="4">
    <source>
        <dbReference type="Proteomes" id="UP000008333"/>
    </source>
</evidence>
<dbReference type="InParanoid" id="A5K687"/>
<dbReference type="GeneID" id="5474440"/>
<evidence type="ECO:0000259" key="2">
    <source>
        <dbReference type="Pfam" id="PF12879"/>
    </source>
</evidence>
<dbReference type="EMBL" id="AAKM01000006">
    <property type="protein sequence ID" value="EDL45422.1"/>
    <property type="molecule type" value="Genomic_DNA"/>
</dbReference>
<feature type="region of interest" description="Disordered" evidence="1">
    <location>
        <begin position="372"/>
        <end position="460"/>
    </location>
</feature>
<evidence type="ECO:0000256" key="1">
    <source>
        <dbReference type="SAM" id="MobiDB-lite"/>
    </source>
</evidence>
<feature type="domain" description="Schizont-infected cell agglutination C-terminal" evidence="2">
    <location>
        <begin position="598"/>
        <end position="637"/>
    </location>
</feature>
<dbReference type="AlphaFoldDB" id="A5K687"/>
<dbReference type="Pfam" id="PF12879">
    <property type="entry name" value="SICA_C"/>
    <property type="match status" value="1"/>
</dbReference>
<sequence>MAYAKIINFESLPLISDIKNNEQYKSLITEYERIFVDYVKDIVEKDKNTESRIKCIKLNYKLDELKDKFIKVVNSLSSEKDAEEKWNNLVENIMLKSLGTMTNNSCFRSTKYQYSSEVRELRETIEVHCEERDKFYYELKDKEMKENDVCKEFIPWLMERMVTYVNGYLWRKYVTQRNKIDEFIIDECSIVNMFDNKFDCAGYYSEFRHHLPYSLRSKYPPTNKFSTGQDFEKIIGTGQNGEPVKVLNSQVGESVDPLISSPGLANKRQTSISLDKNRTYEIKLVTEDKSKPKAQIVQDPSHVRKDSSVHATQPQTADNTQTVSPQTILGRSVSSSDPIQTVFLAPDPADQDNSTTFQFLVKGIPQPIAVPSAAAAAATATPPPPPPQQQQQQQHPEPVARPSVGQAQAQAQAQVQVQQQQQQQQLPPPPPPASVSASSSHVTSGAGHINPKKLQGAAPGTHAKVVNQPVSVSRNTQLSGQNNRGPITGINIQGTQQVVMAEDAFKKVFTNETNLLCHLFPLTQYTSLGSLLGIKRKKRYSKIIHKIAVKPAHDKEKKKDISYDSLDVPVRDIEYEYLIRNRDILKGLQTPKKKKSGSKTIVEIHMEVLEECKREEWELIREDFLEIVLQEFMKNESDTCESTSSNDLIGADSHNSDEMYIQKHLWHSWEDEHKHIFDKLKEKTWFHSLKKEWKREQEGLQENELSECDQLNGEQYVPFIERQKCVWAKWVSKQRIRMEQYAEVGWFDKLIEQYQKETNHYVEKATNNTSAPKVNKTKHEADNHESCVLTKKELITKVWMLILMMVLDECKEEDDLQNRELYLDDHIGKCLKKENEETSQDISDLDRNFFERPKKKETDEYKAEMFKNLIEEAIHNKLHKNDQRDDNDVEEEDPMEKYNTDTYMLHLNDDHTNSLNGEDEESFLNGEYINPEGNYHAGSEGDTSLPSEQDQLGEIFNELKSESNELQSDNGMGKTHQMEVTDSDSSSDEDVEGKKYFIYSSMPNSPEKGGDETYATYNG</sequence>
<dbReference type="OMA" id="HEADNHE"/>
<dbReference type="VEuPathDB" id="PlasmoDB:PVX_090285"/>
<dbReference type="KEGG" id="pvx:PVX_090285"/>
<feature type="compositionally biased region" description="Low complexity" evidence="1">
    <location>
        <begin position="389"/>
        <end position="425"/>
    </location>
</feature>
<proteinExistence type="predicted"/>
<name>A5K687_PLAVS</name>
<reference evidence="3 4" key="1">
    <citation type="journal article" date="2008" name="Nature">
        <title>Comparative genomics of the neglected human malaria parasite Plasmodium vivax.</title>
        <authorList>
            <person name="Carlton J.M."/>
            <person name="Adams J.H."/>
            <person name="Silva J.C."/>
            <person name="Bidwell S.L."/>
            <person name="Lorenzi H."/>
            <person name="Caler E."/>
            <person name="Crabtree J."/>
            <person name="Angiuoli S.V."/>
            <person name="Merino E.F."/>
            <person name="Amedeo P."/>
            <person name="Cheng Q."/>
            <person name="Coulson R.M."/>
            <person name="Crabb B.S."/>
            <person name="Del Portillo H.A."/>
            <person name="Essien K."/>
            <person name="Feldblyum T.V."/>
            <person name="Fernandez-Becerra C."/>
            <person name="Gilson P.R."/>
            <person name="Gueye A.H."/>
            <person name="Guo X."/>
            <person name="Kang'a S."/>
            <person name="Kooij T.W."/>
            <person name="Korsinczky M."/>
            <person name="Meyer E.V."/>
            <person name="Nene V."/>
            <person name="Paulsen I."/>
            <person name="White O."/>
            <person name="Ralph S.A."/>
            <person name="Ren Q."/>
            <person name="Sargeant T.J."/>
            <person name="Salzberg S.L."/>
            <person name="Stoeckert C.J."/>
            <person name="Sullivan S.A."/>
            <person name="Yamamoto M.M."/>
            <person name="Hoffman S.L."/>
            <person name="Wortman J.R."/>
            <person name="Gardner M.J."/>
            <person name="Galinski M.R."/>
            <person name="Barnwell J.W."/>
            <person name="Fraser-Liggett C.M."/>
        </authorList>
    </citation>
    <scope>NUCLEOTIDE SEQUENCE [LARGE SCALE GENOMIC DNA]</scope>
    <source>
        <strain evidence="3 4">Salvador I</strain>
    </source>
</reference>
<dbReference type="Proteomes" id="UP000008333">
    <property type="component" value="Unassembled WGS sequence"/>
</dbReference>
<gene>
    <name evidence="3" type="ORF">PVX_090285</name>
</gene>
<protein>
    <submittedName>
        <fullName evidence="3">Pvstp1, putative</fullName>
    </submittedName>
</protein>
<accession>A5K687</accession>
<feature type="region of interest" description="Disordered" evidence="1">
    <location>
        <begin position="291"/>
        <end position="325"/>
    </location>
</feature>
<dbReference type="FunCoup" id="A5K687">
    <property type="interactions" value="2"/>
</dbReference>
<dbReference type="InterPro" id="IPR024288">
    <property type="entry name" value="SICA_C"/>
</dbReference>
<comment type="caution">
    <text evidence="3">The sequence shown here is derived from an EMBL/GenBank/DDBJ whole genome shotgun (WGS) entry which is preliminary data.</text>
</comment>
<feature type="compositionally biased region" description="Polar residues" evidence="1">
    <location>
        <begin position="309"/>
        <end position="325"/>
    </location>
</feature>
<feature type="compositionally biased region" description="Polar residues" evidence="1">
    <location>
        <begin position="941"/>
        <end position="950"/>
    </location>
</feature>
<evidence type="ECO:0000313" key="3">
    <source>
        <dbReference type="EMBL" id="EDL45422.1"/>
    </source>
</evidence>
<keyword evidence="4" id="KW-1185">Reference proteome</keyword>
<feature type="region of interest" description="Disordered" evidence="1">
    <location>
        <begin position="924"/>
        <end position="1019"/>
    </location>
</feature>
<dbReference type="RefSeq" id="XP_001615149.1">
    <property type="nucleotide sequence ID" value="XM_001615099.1"/>
</dbReference>
<organism evidence="3 4">
    <name type="scientific">Plasmodium vivax (strain Salvador I)</name>
    <dbReference type="NCBI Taxonomy" id="126793"/>
    <lineage>
        <taxon>Eukaryota</taxon>
        <taxon>Sar</taxon>
        <taxon>Alveolata</taxon>
        <taxon>Apicomplexa</taxon>
        <taxon>Aconoidasida</taxon>
        <taxon>Haemosporida</taxon>
        <taxon>Plasmodiidae</taxon>
        <taxon>Plasmodium</taxon>
        <taxon>Plasmodium (Plasmodium)</taxon>
    </lineage>
</organism>
<feature type="compositionally biased region" description="Acidic residues" evidence="1">
    <location>
        <begin position="981"/>
        <end position="991"/>
    </location>
</feature>